<dbReference type="InterPro" id="IPR019015">
    <property type="entry name" value="HIRA_B_motif"/>
</dbReference>
<evidence type="ECO:0000313" key="15">
    <source>
        <dbReference type="EMBL" id="WFD35111.1"/>
    </source>
</evidence>
<dbReference type="SMART" id="SM00320">
    <property type="entry name" value="WD40"/>
    <property type="match status" value="6"/>
</dbReference>
<dbReference type="GO" id="GO:0031491">
    <property type="term" value="F:nucleosome binding"/>
    <property type="evidence" value="ECO:0007669"/>
    <property type="project" value="TreeGrafter"/>
</dbReference>
<protein>
    <recommendedName>
        <fullName evidence="12">Protein HIR</fullName>
    </recommendedName>
</protein>
<evidence type="ECO:0000256" key="12">
    <source>
        <dbReference type="RuleBase" id="RU364014"/>
    </source>
</evidence>
<dbReference type="GO" id="GO:0000417">
    <property type="term" value="C:HIR complex"/>
    <property type="evidence" value="ECO:0007669"/>
    <property type="project" value="TreeGrafter"/>
</dbReference>
<keyword evidence="6 12" id="KW-0677">Repeat</keyword>
<gene>
    <name evidence="15" type="primary">HIR1</name>
    <name evidence="15" type="ORF">MCUN1_001960</name>
</gene>
<dbReference type="Pfam" id="PF24105">
    <property type="entry name" value="Beta-prop_CAF1B_HIR1"/>
    <property type="match status" value="1"/>
</dbReference>
<dbReference type="GO" id="GO:0005634">
    <property type="term" value="C:nucleus"/>
    <property type="evidence" value="ECO:0007669"/>
    <property type="project" value="UniProtKB-SubCell"/>
</dbReference>
<dbReference type="CDD" id="cd00200">
    <property type="entry name" value="WD40"/>
    <property type="match status" value="1"/>
</dbReference>
<evidence type="ECO:0000256" key="9">
    <source>
        <dbReference type="ARBA" id="ARBA00023163"/>
    </source>
</evidence>
<feature type="repeat" description="WD" evidence="11">
    <location>
        <begin position="126"/>
        <end position="167"/>
    </location>
</feature>
<reference evidence="15" key="1">
    <citation type="submission" date="2023-03" db="EMBL/GenBank/DDBJ databases">
        <title>Mating type loci evolution in Malassezia.</title>
        <authorList>
            <person name="Coelho M.A."/>
        </authorList>
    </citation>
    <scope>NUCLEOTIDE SEQUENCE</scope>
    <source>
        <strain evidence="15">CBS 11721</strain>
    </source>
</reference>
<dbReference type="PROSITE" id="PS50082">
    <property type="entry name" value="WD_REPEATS_2"/>
    <property type="match status" value="4"/>
</dbReference>
<dbReference type="Pfam" id="PF09453">
    <property type="entry name" value="HIRA_B"/>
    <property type="match status" value="1"/>
</dbReference>
<keyword evidence="8 12" id="KW-0805">Transcription regulation</keyword>
<dbReference type="GO" id="GO:0006355">
    <property type="term" value="P:regulation of DNA-templated transcription"/>
    <property type="evidence" value="ECO:0007669"/>
    <property type="project" value="InterPro"/>
</dbReference>
<keyword evidence="5 11" id="KW-0853">WD repeat</keyword>
<dbReference type="PROSITE" id="PS00678">
    <property type="entry name" value="WD_REPEATS_1"/>
    <property type="match status" value="1"/>
</dbReference>
<evidence type="ECO:0000256" key="10">
    <source>
        <dbReference type="ARBA" id="ARBA00023242"/>
    </source>
</evidence>
<evidence type="ECO:0000256" key="6">
    <source>
        <dbReference type="ARBA" id="ARBA00022737"/>
    </source>
</evidence>
<keyword evidence="10 12" id="KW-0539">Nucleus</keyword>
<name>A0AAF0EVL1_9BASI</name>
<dbReference type="InterPro" id="IPR015943">
    <property type="entry name" value="WD40/YVTN_repeat-like_dom_sf"/>
</dbReference>
<feature type="repeat" description="WD" evidence="11">
    <location>
        <begin position="168"/>
        <end position="202"/>
    </location>
</feature>
<accession>A0AAF0EVL1</accession>
<comment type="subcellular location">
    <subcellularLocation>
        <location evidence="2 12">Nucleus</location>
    </subcellularLocation>
</comment>
<dbReference type="SUPFAM" id="SSF51004">
    <property type="entry name" value="C-terminal (heme d1) domain of cytochrome cd1-nitrite reductase"/>
    <property type="match status" value="1"/>
</dbReference>
<feature type="domain" description="Protein HIRA-like C-terminal" evidence="13">
    <location>
        <begin position="557"/>
        <end position="738"/>
    </location>
</feature>
<dbReference type="Pfam" id="PF07569">
    <property type="entry name" value="Hira"/>
    <property type="match status" value="1"/>
</dbReference>
<dbReference type="GO" id="GO:0000785">
    <property type="term" value="C:chromatin"/>
    <property type="evidence" value="ECO:0007669"/>
    <property type="project" value="TreeGrafter"/>
</dbReference>
<evidence type="ECO:0000256" key="8">
    <source>
        <dbReference type="ARBA" id="ARBA00023015"/>
    </source>
</evidence>
<dbReference type="InterPro" id="IPR001680">
    <property type="entry name" value="WD40_rpt"/>
</dbReference>
<dbReference type="InterPro" id="IPR019775">
    <property type="entry name" value="WD40_repeat_CS"/>
</dbReference>
<evidence type="ECO:0000256" key="2">
    <source>
        <dbReference type="ARBA" id="ARBA00004123"/>
    </source>
</evidence>
<evidence type="ECO:0000256" key="7">
    <source>
        <dbReference type="ARBA" id="ARBA00022853"/>
    </source>
</evidence>
<evidence type="ECO:0000259" key="13">
    <source>
        <dbReference type="Pfam" id="PF07569"/>
    </source>
</evidence>
<evidence type="ECO:0000313" key="16">
    <source>
        <dbReference type="Proteomes" id="UP001219933"/>
    </source>
</evidence>
<evidence type="ECO:0000256" key="4">
    <source>
        <dbReference type="ARBA" id="ARBA00022491"/>
    </source>
</evidence>
<evidence type="ECO:0000256" key="1">
    <source>
        <dbReference type="ARBA" id="ARBA00002677"/>
    </source>
</evidence>
<dbReference type="InterPro" id="IPR011048">
    <property type="entry name" value="Haem_d1_sf"/>
</dbReference>
<evidence type="ECO:0000256" key="3">
    <source>
        <dbReference type="ARBA" id="ARBA00007306"/>
    </source>
</evidence>
<dbReference type="PANTHER" id="PTHR13831">
    <property type="entry name" value="MEMBER OF THE HIR1 FAMILY OF WD-REPEAT PROTEINS"/>
    <property type="match status" value="1"/>
</dbReference>
<dbReference type="PANTHER" id="PTHR13831:SF0">
    <property type="entry name" value="PROTEIN HIRA"/>
    <property type="match status" value="1"/>
</dbReference>
<dbReference type="GO" id="GO:0006338">
    <property type="term" value="P:chromatin remodeling"/>
    <property type="evidence" value="ECO:0007669"/>
    <property type="project" value="InterPro"/>
</dbReference>
<dbReference type="InterPro" id="IPR055410">
    <property type="entry name" value="Beta-prop_CAF1B_HIR1"/>
</dbReference>
<dbReference type="Gene3D" id="2.130.10.10">
    <property type="entry name" value="YVTN repeat-like/Quinoprotein amine dehydrogenase"/>
    <property type="match status" value="2"/>
</dbReference>
<proteinExistence type="inferred from homology"/>
<dbReference type="InterPro" id="IPR011494">
    <property type="entry name" value="HIRA-like_C"/>
</dbReference>
<organism evidence="15 16">
    <name type="scientific">Malassezia cuniculi</name>
    <dbReference type="NCBI Taxonomy" id="948313"/>
    <lineage>
        <taxon>Eukaryota</taxon>
        <taxon>Fungi</taxon>
        <taxon>Dikarya</taxon>
        <taxon>Basidiomycota</taxon>
        <taxon>Ustilaginomycotina</taxon>
        <taxon>Malasseziomycetes</taxon>
        <taxon>Malasseziales</taxon>
        <taxon>Malasseziaceae</taxon>
        <taxon>Malassezia</taxon>
    </lineage>
</organism>
<keyword evidence="9 12" id="KW-0804">Transcription</keyword>
<dbReference type="InterPro" id="IPR036322">
    <property type="entry name" value="WD40_repeat_dom_sf"/>
</dbReference>
<evidence type="ECO:0000256" key="5">
    <source>
        <dbReference type="ARBA" id="ARBA00022574"/>
    </source>
</evidence>
<dbReference type="Proteomes" id="UP001219933">
    <property type="component" value="Chromosome 3"/>
</dbReference>
<dbReference type="SUPFAM" id="SSF50978">
    <property type="entry name" value="WD40 repeat-like"/>
    <property type="match status" value="1"/>
</dbReference>
<keyword evidence="7 12" id="KW-0156">Chromatin regulator</keyword>
<dbReference type="Pfam" id="PF00400">
    <property type="entry name" value="WD40"/>
    <property type="match status" value="1"/>
</dbReference>
<dbReference type="AlphaFoldDB" id="A0AAF0EVL1"/>
<feature type="repeat" description="WD" evidence="11">
    <location>
        <begin position="67"/>
        <end position="101"/>
    </location>
</feature>
<dbReference type="PROSITE" id="PS50294">
    <property type="entry name" value="WD_REPEATS_REGION"/>
    <property type="match status" value="4"/>
</dbReference>
<feature type="repeat" description="WD" evidence="11">
    <location>
        <begin position="17"/>
        <end position="48"/>
    </location>
</feature>
<dbReference type="InterPro" id="IPR031120">
    <property type="entry name" value="HIR1-like"/>
</dbReference>
<keyword evidence="16" id="KW-1185">Reference proteome</keyword>
<evidence type="ECO:0000256" key="11">
    <source>
        <dbReference type="PROSITE-ProRule" id="PRU00221"/>
    </source>
</evidence>
<keyword evidence="4 12" id="KW-0678">Repressor</keyword>
<comment type="function">
    <text evidence="1 12">Required for replication-independent chromatin assembly and for the periodic repression of histone gene transcription during the cell cycle.</text>
</comment>
<dbReference type="GO" id="GO:0006351">
    <property type="term" value="P:DNA-templated transcription"/>
    <property type="evidence" value="ECO:0007669"/>
    <property type="project" value="InterPro"/>
</dbReference>
<sequence>MTVKITVPDWVSHRSEDKGKRATIYSVAIHPDGSRLATGSLDTKIRIWATSPIQNAESTEPQLLSTLARHTGAVLALRWSHSGRFLASGSDDTIALVWELDMAGGGSSAFGTTETCIESWRPYRRLPGHESDVTDLAWSEHDEYLATVGLDSLVIIWSGQSFDRIRTIRGHEGFVKGVSFDPVDQYIATASDDRTVKIWRIEDWGLEASVTDPFKTSPSSTFFRRLAWAPDGSRLLTANAMSGPVFVSSIIQRDDWSSEMSLVGHENTVTVVAFSPRFFCEPGTDNPVTVVALGSQDQSVSVWLSRLERPVLVARGLFERHIMDLSWSSDGYTLYACSSDGSVAALVFSEDELGATLPDDRLQEARASHGFVRSTQPVHSVHASLPRVGTAEQPRILTVHKGPSAPKGRLQQHITINRDGKRRIRPTLLSEDGQEAIATPPTDPLATLLRPSEGRTLGSSAPPVQNRPAVVIAAAETSSAQAFVPPPTLSHVEITANRLCVQAQNYTDRPNEITAQIDGQVEWIDFPTHPVLLLAADELVVAALADCSLLWYSRQGRMITGLQLGAPCAALATRGKTIAALTCLGELHCWDDGSHIVAHISLQNASCVHAFYIHTNGVPVAVLNSTKEAYALDKRRGAVAIVSSARFQSSASWDARMQTSADPVRAVEGHINSLQTTLPSSPHPDFVLATTIRHLETRLEAARLLDSASEYRQALHALARKLADEGIVNQAEDLVRTLLGPIFYKPGISDTWTPNILGMEKRELLSSVLQVMGASRALAGLVQKYQELLQTMQA</sequence>
<feature type="domain" description="CAF1B/HIR1 beta-propeller" evidence="14">
    <location>
        <begin position="21"/>
        <end position="202"/>
    </location>
</feature>
<comment type="similarity">
    <text evidence="3 12">Belongs to the WD repeat HIR1 family.</text>
</comment>
<evidence type="ECO:0000259" key="14">
    <source>
        <dbReference type="Pfam" id="PF24105"/>
    </source>
</evidence>
<dbReference type="EMBL" id="CP119879">
    <property type="protein sequence ID" value="WFD35111.1"/>
    <property type="molecule type" value="Genomic_DNA"/>
</dbReference>